<dbReference type="EMBL" id="CACVKT020001818">
    <property type="protein sequence ID" value="CAC5371900.1"/>
    <property type="molecule type" value="Genomic_DNA"/>
</dbReference>
<accession>A0A6J8APZ8</accession>
<dbReference type="Proteomes" id="UP000507470">
    <property type="component" value="Unassembled WGS sequence"/>
</dbReference>
<evidence type="ECO:0000313" key="2">
    <source>
        <dbReference type="EMBL" id="CAC5371900.1"/>
    </source>
</evidence>
<dbReference type="AlphaFoldDB" id="A0A6J8APZ8"/>
<evidence type="ECO:0000259" key="1">
    <source>
        <dbReference type="Pfam" id="PF18738"/>
    </source>
</evidence>
<keyword evidence="3" id="KW-1185">Reference proteome</keyword>
<evidence type="ECO:0000313" key="3">
    <source>
        <dbReference type="Proteomes" id="UP000507470"/>
    </source>
</evidence>
<name>A0A6J8APZ8_MYTCO</name>
<gene>
    <name evidence="2" type="ORF">MCOR_10199</name>
</gene>
<sequence>MGAGNSTSPSGTSLNITNFVRLCIVIQTELPNILRELLLVKEPSKFLNSHIRSNSYLSKQLRPFEWKVIGTVNTKQYADFDVALMYKIIRNLNLVPPPTQGWDNHIPPTSTETTIGDDVERIRRSRNDIVHNVNTNISVVELNNRFSLFKDIASRLGVYLNKEYVSKIEDV</sequence>
<protein>
    <recommendedName>
        <fullName evidence="1">DZIP3-like HEPN domain-containing protein</fullName>
    </recommendedName>
</protein>
<feature type="domain" description="DZIP3-like HEPN" evidence="1">
    <location>
        <begin position="48"/>
        <end position="168"/>
    </location>
</feature>
<organism evidence="2 3">
    <name type="scientific">Mytilus coruscus</name>
    <name type="common">Sea mussel</name>
    <dbReference type="NCBI Taxonomy" id="42192"/>
    <lineage>
        <taxon>Eukaryota</taxon>
        <taxon>Metazoa</taxon>
        <taxon>Spiralia</taxon>
        <taxon>Lophotrochozoa</taxon>
        <taxon>Mollusca</taxon>
        <taxon>Bivalvia</taxon>
        <taxon>Autobranchia</taxon>
        <taxon>Pteriomorphia</taxon>
        <taxon>Mytilida</taxon>
        <taxon>Mytiloidea</taxon>
        <taxon>Mytilidae</taxon>
        <taxon>Mytilinae</taxon>
        <taxon>Mytilus</taxon>
    </lineage>
</organism>
<dbReference type="InterPro" id="IPR041249">
    <property type="entry name" value="HEPN_DZIP3"/>
</dbReference>
<dbReference type="OrthoDB" id="6122620at2759"/>
<dbReference type="Pfam" id="PF18738">
    <property type="entry name" value="HEPN_DZIP3"/>
    <property type="match status" value="1"/>
</dbReference>
<reference evidence="2 3" key="1">
    <citation type="submission" date="2020-06" db="EMBL/GenBank/DDBJ databases">
        <authorList>
            <person name="Li R."/>
            <person name="Bekaert M."/>
        </authorList>
    </citation>
    <scope>NUCLEOTIDE SEQUENCE [LARGE SCALE GENOMIC DNA]</scope>
    <source>
        <strain evidence="3">wild</strain>
    </source>
</reference>
<proteinExistence type="predicted"/>